<dbReference type="Proteomes" id="UP001476798">
    <property type="component" value="Unassembled WGS sequence"/>
</dbReference>
<accession>A0ABV0PAD4</accession>
<reference evidence="2 3" key="1">
    <citation type="submission" date="2021-06" db="EMBL/GenBank/DDBJ databases">
        <authorList>
            <person name="Palmer J.M."/>
        </authorList>
    </citation>
    <scope>NUCLEOTIDE SEQUENCE [LARGE SCALE GENOMIC DNA]</scope>
    <source>
        <strain evidence="2 3">GA_2019</strain>
        <tissue evidence="2">Muscle</tissue>
    </source>
</reference>
<comment type="caution">
    <text evidence="2">The sequence shown here is derived from an EMBL/GenBank/DDBJ whole genome shotgun (WGS) entry which is preliminary data.</text>
</comment>
<gene>
    <name evidence="2" type="ORF">GOODEAATRI_001083</name>
</gene>
<organism evidence="2 3">
    <name type="scientific">Goodea atripinnis</name>
    <dbReference type="NCBI Taxonomy" id="208336"/>
    <lineage>
        <taxon>Eukaryota</taxon>
        <taxon>Metazoa</taxon>
        <taxon>Chordata</taxon>
        <taxon>Craniata</taxon>
        <taxon>Vertebrata</taxon>
        <taxon>Euteleostomi</taxon>
        <taxon>Actinopterygii</taxon>
        <taxon>Neopterygii</taxon>
        <taxon>Teleostei</taxon>
        <taxon>Neoteleostei</taxon>
        <taxon>Acanthomorphata</taxon>
        <taxon>Ovalentaria</taxon>
        <taxon>Atherinomorphae</taxon>
        <taxon>Cyprinodontiformes</taxon>
        <taxon>Goodeidae</taxon>
        <taxon>Goodea</taxon>
    </lineage>
</organism>
<protein>
    <submittedName>
        <fullName evidence="2">Uncharacterized protein</fullName>
    </submittedName>
</protein>
<evidence type="ECO:0000313" key="3">
    <source>
        <dbReference type="Proteomes" id="UP001476798"/>
    </source>
</evidence>
<feature type="compositionally biased region" description="Basic and acidic residues" evidence="1">
    <location>
        <begin position="91"/>
        <end position="100"/>
    </location>
</feature>
<evidence type="ECO:0000256" key="1">
    <source>
        <dbReference type="SAM" id="MobiDB-lite"/>
    </source>
</evidence>
<evidence type="ECO:0000313" key="2">
    <source>
        <dbReference type="EMBL" id="MEQ2180422.1"/>
    </source>
</evidence>
<dbReference type="EMBL" id="JAHRIO010069998">
    <property type="protein sequence ID" value="MEQ2180422.1"/>
    <property type="molecule type" value="Genomic_DNA"/>
</dbReference>
<name>A0ABV0PAD4_9TELE</name>
<keyword evidence="3" id="KW-1185">Reference proteome</keyword>
<proteinExistence type="predicted"/>
<sequence length="100" mass="11242">MSHIVIGRCCSHIATSVLLKKAANPAARVLVVLLVPTLFYSLEGLSGIQEELRGSTIQEHRILEHSRMPRHNSDDRGSLVSLTEEQEEREEDSRLHEQVS</sequence>
<feature type="compositionally biased region" description="Basic and acidic residues" evidence="1">
    <location>
        <begin position="63"/>
        <end position="77"/>
    </location>
</feature>
<feature type="region of interest" description="Disordered" evidence="1">
    <location>
        <begin position="63"/>
        <end position="100"/>
    </location>
</feature>